<evidence type="ECO:0000313" key="3">
    <source>
        <dbReference type="Proteomes" id="UP000236959"/>
    </source>
</evidence>
<dbReference type="AlphaFoldDB" id="A0A2S3UN67"/>
<gene>
    <name evidence="2" type="ORF">CLV41_1107</name>
</gene>
<dbReference type="RefSeq" id="WP_103224176.1">
    <property type="nucleotide sequence ID" value="NZ_PPCN01000010.1"/>
</dbReference>
<dbReference type="Proteomes" id="UP000236959">
    <property type="component" value="Unassembled WGS sequence"/>
</dbReference>
<feature type="chain" id="PRO_5015602640" evidence="1">
    <location>
        <begin position="26"/>
        <end position="292"/>
    </location>
</feature>
<proteinExistence type="predicted"/>
<evidence type="ECO:0000313" key="2">
    <source>
        <dbReference type="EMBL" id="POF29003.1"/>
    </source>
</evidence>
<accession>A0A2S3UN67</accession>
<sequence length="292" mass="31234">MQCVPKSVSLTLRGVLLAIAVSSAAATGVVAGTMGPGAAYKLVPHRAVYDMKLGDMEEQSGIAGLSGRMVYDFSGSACEGYSVNFRFVTEFQDANGGSQITDLQTTSFEEPKAASYQFLSKTFVDQELVEATRGTARAGAGAKTVELKEPSEKSLEIGREVLFPTEHLLAVLKSADEGVHFLAADIYDGAETGEKVYATTTVIGARTLSPVKAGAQGPEAPLAGLSYWPVTVAYFDPAEENASGELLPVYQLSFWLYENGISGQLKLDYGDFTIQGRMAALELYEEVECPRH</sequence>
<reference evidence="2 3" key="1">
    <citation type="submission" date="2018-01" db="EMBL/GenBank/DDBJ databases">
        <title>Genomic Encyclopedia of Archaeal and Bacterial Type Strains, Phase II (KMG-II): from individual species to whole genera.</title>
        <authorList>
            <person name="Goeker M."/>
        </authorList>
    </citation>
    <scope>NUCLEOTIDE SEQUENCE [LARGE SCALE GENOMIC DNA]</scope>
    <source>
        <strain evidence="2 3">DSM 17023</strain>
    </source>
</reference>
<dbReference type="InterPro" id="IPR015000">
    <property type="entry name" value="EipB-like"/>
</dbReference>
<comment type="caution">
    <text evidence="2">The sequence shown here is derived from an EMBL/GenBank/DDBJ whole genome shotgun (WGS) entry which is preliminary data.</text>
</comment>
<protein>
    <submittedName>
        <fullName evidence="2">Uncharacterized protein DUF1849</fullName>
    </submittedName>
</protein>
<name>A0A2S3UN67_9HYPH</name>
<feature type="signal peptide" evidence="1">
    <location>
        <begin position="1"/>
        <end position="25"/>
    </location>
</feature>
<organism evidence="2 3">
    <name type="scientific">Roseibium marinum</name>
    <dbReference type="NCBI Taxonomy" id="281252"/>
    <lineage>
        <taxon>Bacteria</taxon>
        <taxon>Pseudomonadati</taxon>
        <taxon>Pseudomonadota</taxon>
        <taxon>Alphaproteobacteria</taxon>
        <taxon>Hyphomicrobiales</taxon>
        <taxon>Stappiaceae</taxon>
        <taxon>Roseibium</taxon>
    </lineage>
</organism>
<evidence type="ECO:0000256" key="1">
    <source>
        <dbReference type="SAM" id="SignalP"/>
    </source>
</evidence>
<dbReference type="OrthoDB" id="9815514at2"/>
<keyword evidence="1" id="KW-0732">Signal</keyword>
<keyword evidence="3" id="KW-1185">Reference proteome</keyword>
<dbReference type="EMBL" id="PPCN01000010">
    <property type="protein sequence ID" value="POF29003.1"/>
    <property type="molecule type" value="Genomic_DNA"/>
</dbReference>
<dbReference type="Pfam" id="PF08904">
    <property type="entry name" value="EipB_like"/>
    <property type="match status" value="1"/>
</dbReference>